<organism evidence="3 4">
    <name type="scientific">Sulfitobacter porphyrae</name>
    <dbReference type="NCBI Taxonomy" id="1246864"/>
    <lineage>
        <taxon>Bacteria</taxon>
        <taxon>Pseudomonadati</taxon>
        <taxon>Pseudomonadota</taxon>
        <taxon>Alphaproteobacteria</taxon>
        <taxon>Rhodobacterales</taxon>
        <taxon>Roseobacteraceae</taxon>
        <taxon>Sulfitobacter</taxon>
    </lineage>
</organism>
<reference evidence="4" key="1">
    <citation type="journal article" date="2019" name="Int. J. Syst. Evol. Microbiol.">
        <title>The Global Catalogue of Microorganisms (GCM) 10K type strain sequencing project: providing services to taxonomists for standard genome sequencing and annotation.</title>
        <authorList>
            <consortium name="The Broad Institute Genomics Platform"/>
            <consortium name="The Broad Institute Genome Sequencing Center for Infectious Disease"/>
            <person name="Wu L."/>
            <person name="Ma J."/>
        </authorList>
    </citation>
    <scope>NUCLEOTIDE SEQUENCE [LARGE SCALE GENOMIC DNA]</scope>
    <source>
        <strain evidence="4">CCUG 66188</strain>
    </source>
</reference>
<evidence type="ECO:0000259" key="2">
    <source>
        <dbReference type="Pfam" id="PF07883"/>
    </source>
</evidence>
<feature type="compositionally biased region" description="Basic and acidic residues" evidence="1">
    <location>
        <begin position="12"/>
        <end position="21"/>
    </location>
</feature>
<sequence>MTQERGLKPGRRAPDRWHGEWQDPAGENGVSVIFNQTDEIGYGVKLHRHPYAETFILRGGHVRFTLGDETILASAGDIVVVPWRCAPVRKPWSRPA</sequence>
<dbReference type="EMBL" id="JBHSWG010000001">
    <property type="protein sequence ID" value="MFC6759751.1"/>
    <property type="molecule type" value="Genomic_DNA"/>
</dbReference>
<comment type="caution">
    <text evidence="3">The sequence shown here is derived from an EMBL/GenBank/DDBJ whole genome shotgun (WGS) entry which is preliminary data.</text>
</comment>
<dbReference type="Gene3D" id="2.60.120.10">
    <property type="entry name" value="Jelly Rolls"/>
    <property type="match status" value="1"/>
</dbReference>
<evidence type="ECO:0000313" key="4">
    <source>
        <dbReference type="Proteomes" id="UP001596353"/>
    </source>
</evidence>
<keyword evidence="4" id="KW-1185">Reference proteome</keyword>
<protein>
    <submittedName>
        <fullName evidence="3">Cupin domain-containing protein</fullName>
    </submittedName>
</protein>
<evidence type="ECO:0000256" key="1">
    <source>
        <dbReference type="SAM" id="MobiDB-lite"/>
    </source>
</evidence>
<name>A0ABW2B3B9_9RHOB</name>
<dbReference type="Proteomes" id="UP001596353">
    <property type="component" value="Unassembled WGS sequence"/>
</dbReference>
<dbReference type="SUPFAM" id="SSF51182">
    <property type="entry name" value="RmlC-like cupins"/>
    <property type="match status" value="1"/>
</dbReference>
<gene>
    <name evidence="3" type="ORF">ACFQFQ_10000</name>
</gene>
<dbReference type="InterPro" id="IPR014710">
    <property type="entry name" value="RmlC-like_jellyroll"/>
</dbReference>
<dbReference type="InterPro" id="IPR011051">
    <property type="entry name" value="RmlC_Cupin_sf"/>
</dbReference>
<proteinExistence type="predicted"/>
<feature type="region of interest" description="Disordered" evidence="1">
    <location>
        <begin position="1"/>
        <end position="24"/>
    </location>
</feature>
<accession>A0ABW2B3B9</accession>
<dbReference type="Pfam" id="PF07883">
    <property type="entry name" value="Cupin_2"/>
    <property type="match status" value="1"/>
</dbReference>
<dbReference type="InterPro" id="IPR013096">
    <property type="entry name" value="Cupin_2"/>
</dbReference>
<feature type="domain" description="Cupin type-2" evidence="2">
    <location>
        <begin position="41"/>
        <end position="83"/>
    </location>
</feature>
<evidence type="ECO:0000313" key="3">
    <source>
        <dbReference type="EMBL" id="MFC6759751.1"/>
    </source>
</evidence>